<dbReference type="InterPro" id="IPR001461">
    <property type="entry name" value="Aspartic_peptidase_A1"/>
</dbReference>
<sequence>MARFSNVILALVALVPSSLATRQMSLRTYAPPAKQASSSNAVSSNVLSLKKSKKAAKSAGYLSSMRVHGSNYSVGSEPLIQLLSEEYVASIEFNGVPMEVIVDSGSSDTWLVQAGFTCVDIDGNLQTEADCFFGPPFNGTFNEGSIADENFNIEYGDGEFLTGVMGYETVTLAGITVEHQEVALVNYSYWFGDSVTSGLLGLAYPLLTSAYEGTDPSADTSETQVEYNPIITTMIADGLIEPVFSLSLERNSSDGFLALGGLPPGNYTGPMASTPIQMLEVYDETAMSTQYSFYTITADAYIYEGSEKRTHVNTGSWNSLFSDVVVNTTQFPIIVDSGTTLLYLPTELYEDISALYDPPAVYIEDEYATFAPCNASVPKLGIQINGTVFYISEADMLMQDVVDPDTGYCLIGPQDGAPGPYILGDTFMNNVISIFDVGASEMRFIAHDY</sequence>
<keyword evidence="8" id="KW-1185">Reference proteome</keyword>
<evidence type="ECO:0000256" key="5">
    <source>
        <dbReference type="SAM" id="SignalP"/>
    </source>
</evidence>
<protein>
    <recommendedName>
        <fullName evidence="6">Peptidase A1 domain-containing protein</fullName>
    </recommendedName>
</protein>
<dbReference type="InterPro" id="IPR021109">
    <property type="entry name" value="Peptidase_aspartic_dom_sf"/>
</dbReference>
<dbReference type="AlphaFoldDB" id="A0A9W9CUT5"/>
<dbReference type="SUPFAM" id="SSF50630">
    <property type="entry name" value="Acid proteases"/>
    <property type="match status" value="1"/>
</dbReference>
<gene>
    <name evidence="7" type="ORF">N0V93_008476</name>
</gene>
<accession>A0A9W9CUT5</accession>
<dbReference type="PANTHER" id="PTHR47966:SF47">
    <property type="entry name" value="ENDOPEPTIDASE, PUTATIVE (AFU_ORTHOLOGUE AFUA_3G01220)-RELATED"/>
    <property type="match status" value="1"/>
</dbReference>
<dbReference type="OrthoDB" id="15189at2759"/>
<proteinExistence type="inferred from homology"/>
<evidence type="ECO:0000256" key="1">
    <source>
        <dbReference type="ARBA" id="ARBA00007447"/>
    </source>
</evidence>
<dbReference type="Proteomes" id="UP001140453">
    <property type="component" value="Unassembled WGS sequence"/>
</dbReference>
<reference evidence="7" key="1">
    <citation type="submission" date="2022-10" db="EMBL/GenBank/DDBJ databases">
        <title>Tapping the CABI collections for fungal endophytes: first genome assemblies for Collariella, Neodidymelliopsis, Ascochyta clinopodiicola, Didymella pomorum, Didymosphaeria variabile, Neocosmospora piperis and Neocucurbitaria cava.</title>
        <authorList>
            <person name="Hill R."/>
        </authorList>
    </citation>
    <scope>NUCLEOTIDE SEQUENCE</scope>
    <source>
        <strain evidence="7">IMI 355082</strain>
    </source>
</reference>
<evidence type="ECO:0000256" key="4">
    <source>
        <dbReference type="RuleBase" id="RU000454"/>
    </source>
</evidence>
<feature type="active site" evidence="3">
    <location>
        <position position="103"/>
    </location>
</feature>
<dbReference type="GO" id="GO:0000324">
    <property type="term" value="C:fungal-type vacuole"/>
    <property type="evidence" value="ECO:0007669"/>
    <property type="project" value="TreeGrafter"/>
</dbReference>
<organism evidence="7 8">
    <name type="scientific">Gnomoniopsis smithogilvyi</name>
    <dbReference type="NCBI Taxonomy" id="1191159"/>
    <lineage>
        <taxon>Eukaryota</taxon>
        <taxon>Fungi</taxon>
        <taxon>Dikarya</taxon>
        <taxon>Ascomycota</taxon>
        <taxon>Pezizomycotina</taxon>
        <taxon>Sordariomycetes</taxon>
        <taxon>Sordariomycetidae</taxon>
        <taxon>Diaporthales</taxon>
        <taxon>Gnomoniaceae</taxon>
        <taxon>Gnomoniopsis</taxon>
    </lineage>
</organism>
<keyword evidence="4" id="KW-0378">Hydrolase</keyword>
<dbReference type="PANTHER" id="PTHR47966">
    <property type="entry name" value="BETA-SITE APP-CLEAVING ENZYME, ISOFORM A-RELATED"/>
    <property type="match status" value="1"/>
</dbReference>
<dbReference type="GO" id="GO:0004190">
    <property type="term" value="F:aspartic-type endopeptidase activity"/>
    <property type="evidence" value="ECO:0007669"/>
    <property type="project" value="UniProtKB-KW"/>
</dbReference>
<dbReference type="InterPro" id="IPR033121">
    <property type="entry name" value="PEPTIDASE_A1"/>
</dbReference>
<keyword evidence="2 4" id="KW-0064">Aspartyl protease</keyword>
<name>A0A9W9CUT5_9PEZI</name>
<keyword evidence="5" id="KW-0732">Signal</keyword>
<dbReference type="InterPro" id="IPR001969">
    <property type="entry name" value="Aspartic_peptidase_AS"/>
</dbReference>
<evidence type="ECO:0000256" key="3">
    <source>
        <dbReference type="PIRSR" id="PIRSR601461-1"/>
    </source>
</evidence>
<feature type="domain" description="Peptidase A1" evidence="6">
    <location>
        <begin position="87"/>
        <end position="445"/>
    </location>
</feature>
<feature type="active site" evidence="3">
    <location>
        <position position="336"/>
    </location>
</feature>
<keyword evidence="4" id="KW-0645">Protease</keyword>
<dbReference type="PRINTS" id="PR00792">
    <property type="entry name" value="PEPSIN"/>
</dbReference>
<dbReference type="CDD" id="cd05471">
    <property type="entry name" value="pepsin_like"/>
    <property type="match status" value="1"/>
</dbReference>
<feature type="chain" id="PRO_5040867503" description="Peptidase A1 domain-containing protein" evidence="5">
    <location>
        <begin position="21"/>
        <end position="449"/>
    </location>
</feature>
<dbReference type="PROSITE" id="PS00141">
    <property type="entry name" value="ASP_PROTEASE"/>
    <property type="match status" value="2"/>
</dbReference>
<dbReference type="InterPro" id="IPR034164">
    <property type="entry name" value="Pepsin-like_dom"/>
</dbReference>
<dbReference type="EMBL" id="JAPEVB010000005">
    <property type="protein sequence ID" value="KAJ4387873.1"/>
    <property type="molecule type" value="Genomic_DNA"/>
</dbReference>
<evidence type="ECO:0000313" key="7">
    <source>
        <dbReference type="EMBL" id="KAJ4387873.1"/>
    </source>
</evidence>
<evidence type="ECO:0000313" key="8">
    <source>
        <dbReference type="Proteomes" id="UP001140453"/>
    </source>
</evidence>
<evidence type="ECO:0000256" key="2">
    <source>
        <dbReference type="ARBA" id="ARBA00022750"/>
    </source>
</evidence>
<dbReference type="Gene3D" id="2.40.70.10">
    <property type="entry name" value="Acid Proteases"/>
    <property type="match status" value="2"/>
</dbReference>
<dbReference type="Pfam" id="PF00026">
    <property type="entry name" value="Asp"/>
    <property type="match status" value="1"/>
</dbReference>
<comment type="caution">
    <text evidence="7">The sequence shown here is derived from an EMBL/GenBank/DDBJ whole genome shotgun (WGS) entry which is preliminary data.</text>
</comment>
<dbReference type="PROSITE" id="PS51767">
    <property type="entry name" value="PEPTIDASE_A1"/>
    <property type="match status" value="1"/>
</dbReference>
<dbReference type="GO" id="GO:0006508">
    <property type="term" value="P:proteolysis"/>
    <property type="evidence" value="ECO:0007669"/>
    <property type="project" value="UniProtKB-KW"/>
</dbReference>
<comment type="similarity">
    <text evidence="1 4">Belongs to the peptidase A1 family.</text>
</comment>
<evidence type="ECO:0000259" key="6">
    <source>
        <dbReference type="PROSITE" id="PS51767"/>
    </source>
</evidence>
<feature type="signal peptide" evidence="5">
    <location>
        <begin position="1"/>
        <end position="20"/>
    </location>
</feature>